<protein>
    <recommendedName>
        <fullName evidence="1">Piwi domain-containing protein</fullName>
    </recommendedName>
</protein>
<dbReference type="InterPro" id="IPR003165">
    <property type="entry name" value="Piwi"/>
</dbReference>
<dbReference type="Proteomes" id="UP000001996">
    <property type="component" value="Unassembled WGS sequence"/>
</dbReference>
<dbReference type="InterPro" id="IPR036397">
    <property type="entry name" value="RNaseH_sf"/>
</dbReference>
<dbReference type="AlphaFoldDB" id="A5E477"/>
<dbReference type="Gene3D" id="3.40.50.2300">
    <property type="match status" value="1"/>
</dbReference>
<evidence type="ECO:0000313" key="2">
    <source>
        <dbReference type="EMBL" id="EDK46235.1"/>
    </source>
</evidence>
<dbReference type="PROSITE" id="PS50822">
    <property type="entry name" value="PIWI"/>
    <property type="match status" value="1"/>
</dbReference>
<proteinExistence type="predicted"/>
<keyword evidence="3" id="KW-1185">Reference proteome</keyword>
<accession>A5E477</accession>
<dbReference type="HOGENOM" id="CLU_004544_6_2_1"/>
<name>A5E477_LODEL</name>
<dbReference type="eggNOG" id="KOG1041">
    <property type="taxonomic scope" value="Eukaryota"/>
</dbReference>
<dbReference type="PANTHER" id="PTHR22891">
    <property type="entry name" value="EUKARYOTIC TRANSLATION INITIATION FACTOR 2C"/>
    <property type="match status" value="1"/>
</dbReference>
<dbReference type="GeneID" id="5231351"/>
<dbReference type="SUPFAM" id="SSF53098">
    <property type="entry name" value="Ribonuclease H-like"/>
    <property type="match status" value="1"/>
</dbReference>
<evidence type="ECO:0000313" key="3">
    <source>
        <dbReference type="Proteomes" id="UP000001996"/>
    </source>
</evidence>
<evidence type="ECO:0000259" key="1">
    <source>
        <dbReference type="PROSITE" id="PS50822"/>
    </source>
</evidence>
<dbReference type="OMA" id="CHTFGRA"/>
<reference evidence="2 3" key="1">
    <citation type="journal article" date="2009" name="Nature">
        <title>Evolution of pathogenicity and sexual reproduction in eight Candida genomes.</title>
        <authorList>
            <person name="Butler G."/>
            <person name="Rasmussen M.D."/>
            <person name="Lin M.F."/>
            <person name="Santos M.A."/>
            <person name="Sakthikumar S."/>
            <person name="Munro C.A."/>
            <person name="Rheinbay E."/>
            <person name="Grabherr M."/>
            <person name="Forche A."/>
            <person name="Reedy J.L."/>
            <person name="Agrafioti I."/>
            <person name="Arnaud M.B."/>
            <person name="Bates S."/>
            <person name="Brown A.J."/>
            <person name="Brunke S."/>
            <person name="Costanzo M.C."/>
            <person name="Fitzpatrick D.A."/>
            <person name="de Groot P.W."/>
            <person name="Harris D."/>
            <person name="Hoyer L.L."/>
            <person name="Hube B."/>
            <person name="Klis F.M."/>
            <person name="Kodira C."/>
            <person name="Lennard N."/>
            <person name="Logue M.E."/>
            <person name="Martin R."/>
            <person name="Neiman A.M."/>
            <person name="Nikolaou E."/>
            <person name="Quail M.A."/>
            <person name="Quinn J."/>
            <person name="Santos M.C."/>
            <person name="Schmitzberger F.F."/>
            <person name="Sherlock G."/>
            <person name="Shah P."/>
            <person name="Silverstein K.A."/>
            <person name="Skrzypek M.S."/>
            <person name="Soll D."/>
            <person name="Staggs R."/>
            <person name="Stansfield I."/>
            <person name="Stumpf M.P."/>
            <person name="Sudbery P.E."/>
            <person name="Srikantha T."/>
            <person name="Zeng Q."/>
            <person name="Berman J."/>
            <person name="Berriman M."/>
            <person name="Heitman J."/>
            <person name="Gow N.A."/>
            <person name="Lorenz M.C."/>
            <person name="Birren B.W."/>
            <person name="Kellis M."/>
            <person name="Cuomo C.A."/>
        </authorList>
    </citation>
    <scope>NUCLEOTIDE SEQUENCE [LARGE SCALE GENOMIC DNA]</scope>
    <source>
        <strain evidence="3">ATCC 11503 / BCRC 21390 / CBS 2605 / JCM 1781 / NBRC 1676 / NRRL YB-4239</strain>
    </source>
</reference>
<dbReference type="EMBL" id="CH981529">
    <property type="protein sequence ID" value="EDK46235.1"/>
    <property type="molecule type" value="Genomic_DNA"/>
</dbReference>
<dbReference type="SMART" id="SM00950">
    <property type="entry name" value="Piwi"/>
    <property type="match status" value="1"/>
</dbReference>
<sequence>MVRMRRKRVTGIWKRCNFTCRPRARKVTTLVCLFWLIVFSKKRGSILVRRARFSLPELNRLGIKNAGSKYQRYSVDLESPAVADEQSLEKSLVDLFSKAKNKDKCDFLLVVLPSKDARFYRAVKRAGDLKVGINNSCVIVDTFTKRKFDKFDMTLFAQVGMKVNLKLGGSNHKLSDANSKGLVDEKKVPVFILGADVTHPTGESNEESVSIASVVGSEDAIFNSFPGSLRVQGGGQEVIAEIKDMVYERLENFHKKVGKLPSKVLFYRDGVSEGQYYTVLKEELPKVKAAFSEYGKAKNIKFNPKITFMIVVKRHQTRFIPLSENAVSLATKKNIAATANDNVIPGTVVDRDITSIAFFDFYIQSQQALQGTGIPAHYYVLHDENSYTSDEIQRITYNLCHTFGRATKSVKVVPAAYYADLLCTRGRCYVGPPSRDAPSKNVVDYYKAKLGDNVAKSIKNTMFYI</sequence>
<gene>
    <name evidence="2" type="ORF">LELG_04416</name>
</gene>
<dbReference type="Pfam" id="PF02171">
    <property type="entry name" value="Piwi"/>
    <property type="match status" value="1"/>
</dbReference>
<dbReference type="InParanoid" id="A5E477"/>
<dbReference type="KEGG" id="lel:PVL30_004135"/>
<dbReference type="STRING" id="379508.A5E477"/>
<dbReference type="GO" id="GO:0003676">
    <property type="term" value="F:nucleic acid binding"/>
    <property type="evidence" value="ECO:0007669"/>
    <property type="project" value="InterPro"/>
</dbReference>
<dbReference type="InterPro" id="IPR012337">
    <property type="entry name" value="RNaseH-like_sf"/>
</dbReference>
<feature type="domain" description="Piwi" evidence="1">
    <location>
        <begin position="107"/>
        <end position="422"/>
    </location>
</feature>
<dbReference type="Gene3D" id="3.30.420.10">
    <property type="entry name" value="Ribonuclease H-like superfamily/Ribonuclease H"/>
    <property type="match status" value="1"/>
</dbReference>
<organism evidence="2 3">
    <name type="scientific">Lodderomyces elongisporus (strain ATCC 11503 / CBS 2605 / JCM 1781 / NBRC 1676 / NRRL YB-4239)</name>
    <name type="common">Yeast</name>
    <name type="synonym">Saccharomyces elongisporus</name>
    <dbReference type="NCBI Taxonomy" id="379508"/>
    <lineage>
        <taxon>Eukaryota</taxon>
        <taxon>Fungi</taxon>
        <taxon>Dikarya</taxon>
        <taxon>Ascomycota</taxon>
        <taxon>Saccharomycotina</taxon>
        <taxon>Pichiomycetes</taxon>
        <taxon>Debaryomycetaceae</taxon>
        <taxon>Candida/Lodderomyces clade</taxon>
        <taxon>Lodderomyces</taxon>
    </lineage>
</organism>
<dbReference type="VEuPathDB" id="FungiDB:LELG_04416"/>
<dbReference type="OrthoDB" id="10252740at2759"/>